<dbReference type="CDD" id="cd00087">
    <property type="entry name" value="FReD"/>
    <property type="match status" value="2"/>
</dbReference>
<proteinExistence type="predicted"/>
<dbReference type="Gene3D" id="3.90.215.10">
    <property type="entry name" value="Gamma Fibrinogen, chain A, domain 1"/>
    <property type="match status" value="2"/>
</dbReference>
<dbReference type="Pfam" id="PF00147">
    <property type="entry name" value="Fibrinogen_C"/>
    <property type="match status" value="2"/>
</dbReference>
<dbReference type="SUPFAM" id="SSF56496">
    <property type="entry name" value="Fibrinogen C-terminal domain-like"/>
    <property type="match status" value="2"/>
</dbReference>
<feature type="domain" description="Fibrinogen C-terminal" evidence="3">
    <location>
        <begin position="352"/>
        <end position="583"/>
    </location>
</feature>
<dbReference type="RefSeq" id="XP_038061710.1">
    <property type="nucleotide sequence ID" value="XM_038205782.1"/>
</dbReference>
<keyword evidence="5" id="KW-1185">Reference proteome</keyword>
<dbReference type="PROSITE" id="PS00514">
    <property type="entry name" value="FIBRINOGEN_C_1"/>
    <property type="match status" value="1"/>
</dbReference>
<dbReference type="AlphaFoldDB" id="A0A914ACR2"/>
<dbReference type="InterPro" id="IPR036056">
    <property type="entry name" value="Fibrinogen-like_C"/>
</dbReference>
<dbReference type="EnsemblMetazoa" id="XM_038205782.1">
    <property type="protein sequence ID" value="XP_038061710.1"/>
    <property type="gene ID" value="LOC119732323"/>
</dbReference>
<name>A0A914ACR2_PATMI</name>
<evidence type="ECO:0008006" key="6">
    <source>
        <dbReference type="Google" id="ProtNLM"/>
    </source>
</evidence>
<accession>A0A914ACR2</accession>
<dbReference type="OMA" id="EMRAVIV"/>
<evidence type="ECO:0000256" key="1">
    <source>
        <dbReference type="ARBA" id="ARBA00023157"/>
    </source>
</evidence>
<dbReference type="Proteomes" id="UP000887568">
    <property type="component" value="Unplaced"/>
</dbReference>
<keyword evidence="1" id="KW-1015">Disulfide bond</keyword>
<dbReference type="InterPro" id="IPR003609">
    <property type="entry name" value="Pan_app"/>
</dbReference>
<dbReference type="InterPro" id="IPR020837">
    <property type="entry name" value="Fibrinogen_CS"/>
</dbReference>
<evidence type="ECO:0000313" key="4">
    <source>
        <dbReference type="EnsemblMetazoa" id="XP_038061710.1"/>
    </source>
</evidence>
<dbReference type="InterPro" id="IPR050373">
    <property type="entry name" value="Fibrinogen_C-term_domain"/>
</dbReference>
<dbReference type="SMART" id="SM00186">
    <property type="entry name" value="FBG"/>
    <property type="match status" value="2"/>
</dbReference>
<feature type="domain" description="Apple" evidence="2">
    <location>
        <begin position="250"/>
        <end position="343"/>
    </location>
</feature>
<dbReference type="InterPro" id="IPR014716">
    <property type="entry name" value="Fibrinogen_a/b/g_C_1"/>
</dbReference>
<organism evidence="4 5">
    <name type="scientific">Patiria miniata</name>
    <name type="common">Bat star</name>
    <name type="synonym">Asterina miniata</name>
    <dbReference type="NCBI Taxonomy" id="46514"/>
    <lineage>
        <taxon>Eukaryota</taxon>
        <taxon>Metazoa</taxon>
        <taxon>Echinodermata</taxon>
        <taxon>Eleutherozoa</taxon>
        <taxon>Asterozoa</taxon>
        <taxon>Asteroidea</taxon>
        <taxon>Valvatacea</taxon>
        <taxon>Valvatida</taxon>
        <taxon>Asterinidae</taxon>
        <taxon>Patiria</taxon>
    </lineage>
</organism>
<dbReference type="SUPFAM" id="SSF57414">
    <property type="entry name" value="Hairpin loop containing domain-like"/>
    <property type="match status" value="1"/>
</dbReference>
<protein>
    <recommendedName>
        <fullName evidence="6">Fibrinogen C-terminal domain-containing protein</fullName>
    </recommendedName>
</protein>
<sequence length="584" mass="66816">MDERCKSFNFNDCSKLCELNLATRREHPDNFNTTQGSVYFDADEDGYRSCKMLLHARYHSSGIYTIYPEGFGNGGLRVYCDMETDGGGWIVFQRRQDASVDFYRNWAEYQSGFGDLSGEFWLGNDNLVTVTSDDSRGPWELRVDLEDWVGYTAWAKYSDFQISPGEYNLNIGQYDASSTAGDSLGYQTDPKWIHRGRPFTTKDRDNDAARHNCAQQLVLRSQRGIQVIETIAKRIINGLELFHIISIIICQGATLSVSGFETSYTEKHTFYAAENRALKEFGYMTKLVRSRVICGRECSMDERCKSFNFNDCNKMCELNLATRREHPEDFNATQGSVYFDADEDTPLYSLTDSSFNRYRSCKMLLDAGYRSSGIYTIYPEGFGNCGLRVYCDMETDGGGWIVFQRRQDGSVDFYRNWAEYQSGFGDLSGEFWLGNDNLVTLTSDDSRGTWELRVDLEDWENNTAWAKYADFQISPGEYNLNIGQYDASSTAGDSLGYQIPARAHQDHRGQPFTTKDRDNDAANHNNCAQMHTGAWWFKGCFFSHLNGQYYPDENTGSNKGVQWFAWHLHYSLKACSMKMREIGP</sequence>
<dbReference type="PROSITE" id="PS50948">
    <property type="entry name" value="PAN"/>
    <property type="match status" value="1"/>
</dbReference>
<dbReference type="Gene3D" id="4.10.530.10">
    <property type="entry name" value="Gamma-fibrinogen Carboxyl Terminal Fragment, domain 2"/>
    <property type="match status" value="2"/>
</dbReference>
<feature type="domain" description="Fibrinogen C-terminal" evidence="3">
    <location>
        <begin position="41"/>
        <end position="216"/>
    </location>
</feature>
<dbReference type="PROSITE" id="PS51406">
    <property type="entry name" value="FIBRINOGEN_C_2"/>
    <property type="match status" value="2"/>
</dbReference>
<dbReference type="OrthoDB" id="6038967at2759"/>
<evidence type="ECO:0000259" key="2">
    <source>
        <dbReference type="PROSITE" id="PS50948"/>
    </source>
</evidence>
<dbReference type="GeneID" id="119732323"/>
<dbReference type="InterPro" id="IPR002181">
    <property type="entry name" value="Fibrinogen_a/b/g_C_dom"/>
</dbReference>
<evidence type="ECO:0000259" key="3">
    <source>
        <dbReference type="PROSITE" id="PS51406"/>
    </source>
</evidence>
<dbReference type="FunFam" id="3.90.215.10:FF:000001">
    <property type="entry name" value="Tenascin isoform 1"/>
    <property type="match status" value="1"/>
</dbReference>
<evidence type="ECO:0000313" key="5">
    <source>
        <dbReference type="Proteomes" id="UP000887568"/>
    </source>
</evidence>
<dbReference type="Pfam" id="PF00024">
    <property type="entry name" value="PAN_1"/>
    <property type="match status" value="1"/>
</dbReference>
<dbReference type="NCBIfam" id="NF040941">
    <property type="entry name" value="GGGWT_bact"/>
    <property type="match status" value="2"/>
</dbReference>
<dbReference type="PANTHER" id="PTHR19143:SF458">
    <property type="entry name" value="FIBRINOGEN C-TERMINAL DOMAIN-CONTAINING PROTEIN-RELATED"/>
    <property type="match status" value="1"/>
</dbReference>
<reference evidence="4" key="1">
    <citation type="submission" date="2022-11" db="UniProtKB">
        <authorList>
            <consortium name="EnsemblMetazoa"/>
        </authorList>
    </citation>
    <scope>IDENTIFICATION</scope>
</reference>
<dbReference type="GO" id="GO:0005615">
    <property type="term" value="C:extracellular space"/>
    <property type="evidence" value="ECO:0007669"/>
    <property type="project" value="TreeGrafter"/>
</dbReference>
<dbReference type="PANTHER" id="PTHR19143">
    <property type="entry name" value="FIBRINOGEN/TENASCIN/ANGIOPOEITIN"/>
    <property type="match status" value="1"/>
</dbReference>